<gene>
    <name evidence="3" type="primary">traG</name>
    <name evidence="3" type="ORF">UT76HP_01197</name>
</gene>
<feature type="transmembrane region" description="Helical" evidence="1">
    <location>
        <begin position="375"/>
        <end position="400"/>
    </location>
</feature>
<evidence type="ECO:0000313" key="3">
    <source>
        <dbReference type="EMBL" id="SPR07766.1"/>
    </source>
</evidence>
<name>A0A2U3R3H6_ORITS</name>
<dbReference type="InterPro" id="IPR012931">
    <property type="entry name" value="TraG_N_Proteobacteria"/>
</dbReference>
<feature type="transmembrane region" description="Helical" evidence="1">
    <location>
        <begin position="60"/>
        <end position="78"/>
    </location>
</feature>
<dbReference type="EMBL" id="LS398552">
    <property type="protein sequence ID" value="SPR07766.1"/>
    <property type="molecule type" value="Genomic_DNA"/>
</dbReference>
<organism evidence="3 4">
    <name type="scientific">Orientia tsutsugamushi</name>
    <name type="common">Rickettsia tsutsugamushi</name>
    <dbReference type="NCBI Taxonomy" id="784"/>
    <lineage>
        <taxon>Bacteria</taxon>
        <taxon>Pseudomonadati</taxon>
        <taxon>Pseudomonadota</taxon>
        <taxon>Alphaproteobacteria</taxon>
        <taxon>Rickettsiales</taxon>
        <taxon>Rickettsiaceae</taxon>
        <taxon>Rickettsieae</taxon>
        <taxon>Orientia</taxon>
    </lineage>
</organism>
<dbReference type="Pfam" id="PF07916">
    <property type="entry name" value="TraG_N"/>
    <property type="match status" value="1"/>
</dbReference>
<keyword evidence="1" id="KW-0812">Transmembrane</keyword>
<dbReference type="Proteomes" id="UP000244943">
    <property type="component" value="Chromosome I"/>
</dbReference>
<proteinExistence type="predicted"/>
<evidence type="ECO:0000256" key="1">
    <source>
        <dbReference type="SAM" id="Phobius"/>
    </source>
</evidence>
<feature type="transmembrane region" description="Helical" evidence="1">
    <location>
        <begin position="421"/>
        <end position="447"/>
    </location>
</feature>
<accession>A0A2U3R3H6</accession>
<evidence type="ECO:0000313" key="4">
    <source>
        <dbReference type="Proteomes" id="UP000244943"/>
    </source>
</evidence>
<reference evidence="4" key="1">
    <citation type="submission" date="2018-03" db="EMBL/GenBank/DDBJ databases">
        <authorList>
            <person name="Batty M. E."/>
            <person name="Batty M E."/>
        </authorList>
    </citation>
    <scope>NUCLEOTIDE SEQUENCE [LARGE SCALE GENOMIC DNA]</scope>
</reference>
<keyword evidence="1" id="KW-0472">Membrane</keyword>
<keyword evidence="1" id="KW-1133">Transmembrane helix</keyword>
<dbReference type="AlphaFoldDB" id="A0A2U3R3H6"/>
<feature type="domain" description="TraG N-terminal Proteobacteria" evidence="2">
    <location>
        <begin position="5"/>
        <end position="467"/>
    </location>
</feature>
<evidence type="ECO:0000259" key="2">
    <source>
        <dbReference type="Pfam" id="PF07916"/>
    </source>
</evidence>
<feature type="transmembrane region" description="Helical" evidence="1">
    <location>
        <begin position="346"/>
        <end position="369"/>
    </location>
</feature>
<feature type="transmembrane region" description="Helical" evidence="1">
    <location>
        <begin position="35"/>
        <end position="53"/>
    </location>
</feature>
<sequence length="813" mass="90015">MDYVIYTFGGGDLLWHVFNGIGRVFASNSEYFTPVGHLALTIGGIWAATRAIFRGNIGIFAMEWFFPSIFIFTLLFAPKSTVWLKDEVSMSAPVKVDNIPIGIAMFASLSSQTSYFVSKMLENHLLPAYEGLSSRKTGIMFGAKAVAKIRDVQIHDPVTLTNTKEFLRQCFMKPYIIGNILGKKAAAQQTNDIIGFIEQNIPNNFGIYYREPSNLGISFKTCRQATPLIKAAIHKELNEGLLTNFAAAIGVQSDQSHMLSQRLKVMTGDTLKYLQREQQDIHEWMKQAMLLNANRESYDDWREKFSLSRIYPNLVSMHAIRGLFQKSFSYLVAGEMAAHMMPILQSVFFALVVSMIFIVFPMGLLPGGYNILKTWILLIIWVSSWPVFFTIIHCLGMISLSSKSGAFGSDYGLNMLSQGSFAEMILYSYATFQMLASSIPMLSWAVIKACAHATANLASQFSPIQVASSLGSNIVDNNLSMDNYSIGNRTISQQNLAPSLDMSASINDGSIKVTTTDDGRQIINKNVDSLLDNYRSSALLQSGYQNQFVRSQSNLDSLTKKESNLISTGNSMAIDIGKRLTHDEALYIGLTESEYQALQEVGSSSIATTEYTGSSHSKSSGTSTSASVGAVFAKVGVEGGERHNNEQGNSVNQQQSYNEAVSKIQSAVKEGRFSTTNSDVRSLSENLNANLAEQQSIGQEIAKTKQEMEQLSYSMNYVSQNSITIDRNINELVLNEIIAQNPEIRSKEQAARWAKDHSAEAEKIAFEVAQINNEVPKDLNNHINDGNFLNKQKLKASFDANVEQLEAIYDKSN</sequence>
<protein>
    <submittedName>
        <fullName evidence="3">Conjugal transfer protein TraG</fullName>
    </submittedName>
</protein>